<dbReference type="KEGG" id="sre:PTSG_09987"/>
<dbReference type="Gene3D" id="4.10.1000.30">
    <property type="match status" value="1"/>
</dbReference>
<dbReference type="OrthoDB" id="154395at2759"/>
<name>F2UNQ8_SALR5</name>
<evidence type="ECO:0000313" key="4">
    <source>
        <dbReference type="EMBL" id="EGD79263.1"/>
    </source>
</evidence>
<dbReference type="GeneID" id="16069892"/>
<dbReference type="Proteomes" id="UP000007799">
    <property type="component" value="Unassembled WGS sequence"/>
</dbReference>
<feature type="zinc finger region" description="C3H1-type" evidence="1">
    <location>
        <begin position="38"/>
        <end position="71"/>
    </location>
</feature>
<proteinExistence type="predicted"/>
<dbReference type="RefSeq" id="XP_004989348.1">
    <property type="nucleotide sequence ID" value="XM_004989291.1"/>
</dbReference>
<keyword evidence="1" id="KW-0479">Metal-binding</keyword>
<evidence type="ECO:0000256" key="2">
    <source>
        <dbReference type="SAM" id="MobiDB-lite"/>
    </source>
</evidence>
<accession>F2UNQ8</accession>
<keyword evidence="1" id="KW-0862">Zinc</keyword>
<dbReference type="SUPFAM" id="SSF57850">
    <property type="entry name" value="RING/U-box"/>
    <property type="match status" value="1"/>
</dbReference>
<dbReference type="GO" id="GO:0008270">
    <property type="term" value="F:zinc ion binding"/>
    <property type="evidence" value="ECO:0007669"/>
    <property type="project" value="UniProtKB-KW"/>
</dbReference>
<reference evidence="4" key="1">
    <citation type="submission" date="2009-08" db="EMBL/GenBank/DDBJ databases">
        <title>Annotation of Salpingoeca rosetta.</title>
        <authorList>
            <consortium name="The Broad Institute Genome Sequencing Platform"/>
            <person name="Russ C."/>
            <person name="Cuomo C."/>
            <person name="Burger G."/>
            <person name="Gray M.W."/>
            <person name="Holland P.W.H."/>
            <person name="King N."/>
            <person name="Lang F.B.F."/>
            <person name="Roger A.J."/>
            <person name="Ruiz-Trillo I."/>
            <person name="Young S.K."/>
            <person name="Zeng Q."/>
            <person name="Gargeya S."/>
            <person name="Alvarado L."/>
            <person name="Berlin A."/>
            <person name="Chapman S.B."/>
            <person name="Chen Z."/>
            <person name="Freedman E."/>
            <person name="Gellesch M."/>
            <person name="Goldberg J."/>
            <person name="Griggs A."/>
            <person name="Gujja S."/>
            <person name="Heilman E."/>
            <person name="Heiman D."/>
            <person name="Howarth C."/>
            <person name="Mehta T."/>
            <person name="Neiman D."/>
            <person name="Pearson M."/>
            <person name="Roberts A."/>
            <person name="Saif S."/>
            <person name="Shea T."/>
            <person name="Shenoy N."/>
            <person name="Sisk P."/>
            <person name="Stolte C."/>
            <person name="Sykes S."/>
            <person name="White J."/>
            <person name="Yandava C."/>
            <person name="Haas B."/>
            <person name="Nusbaum C."/>
            <person name="Birren B."/>
        </authorList>
    </citation>
    <scope>NUCLEOTIDE SEQUENCE [LARGE SCALE GENOMIC DNA]</scope>
    <source>
        <strain evidence="4">ATCC 50818</strain>
    </source>
</reference>
<keyword evidence="5" id="KW-1185">Reference proteome</keyword>
<sequence length="485" mass="53803">MRHNGIRCKAGTKSRCTRPACGFIHTDEFDTDCKKGSECKRVDCKHIHPAPPCRNRPCKNPRQCFFRHARPQEENAFTVGRSKAMYASYIGRMALKAAVGSGFLVRVVPKETKIIVKQAPSVAADPTALKEATAKCRQFVHDHIKIEAYEIENLDRNTLKRSAAFLLAKDTRVFLFHTSTGVNIVYSSRDRMAARALPNVKALLTSLRENICSSGDHGDASPARRQRACSDASSSSRSSDMDSISSGGVAECCICFDDDVPVVGGVRCSTGDHFVCDVCFDSLVTSVATHDERMARGSDVCCPTPDCSSTPFKAKTLAMHVDDDTFQAWMKLNKDITGRNVRKEEEAARQAEEDRRARLSQMDRDAEDARKHIVENIFTLKCPRCSAAFVDFDGCFALTCAHCKCGFCAWCLTDRGNDAHPCAAQCGEKYGRGGYFGTLREFEQHHVRRRQAELDTYLGTLTPEVRGRVVTACRRDAQDLGIKLQ</sequence>
<keyword evidence="1" id="KW-0863">Zinc-finger</keyword>
<evidence type="ECO:0000313" key="5">
    <source>
        <dbReference type="Proteomes" id="UP000007799"/>
    </source>
</evidence>
<protein>
    <recommendedName>
        <fullName evidence="3">C3H1-type domain-containing protein</fullName>
    </recommendedName>
</protein>
<dbReference type="EMBL" id="GL832984">
    <property type="protein sequence ID" value="EGD79263.1"/>
    <property type="molecule type" value="Genomic_DNA"/>
</dbReference>
<dbReference type="InterPro" id="IPR000571">
    <property type="entry name" value="Znf_CCCH"/>
</dbReference>
<evidence type="ECO:0000259" key="3">
    <source>
        <dbReference type="PROSITE" id="PS50103"/>
    </source>
</evidence>
<feature type="domain" description="C3H1-type" evidence="3">
    <location>
        <begin position="38"/>
        <end position="71"/>
    </location>
</feature>
<feature type="region of interest" description="Disordered" evidence="2">
    <location>
        <begin position="215"/>
        <end position="243"/>
    </location>
</feature>
<feature type="region of interest" description="Disordered" evidence="2">
    <location>
        <begin position="341"/>
        <end position="362"/>
    </location>
</feature>
<dbReference type="AlphaFoldDB" id="F2UNQ8"/>
<gene>
    <name evidence="4" type="ORF">PTSG_09987</name>
</gene>
<dbReference type="PROSITE" id="PS50103">
    <property type="entry name" value="ZF_C3H1"/>
    <property type="match status" value="1"/>
</dbReference>
<feature type="compositionally biased region" description="Low complexity" evidence="2">
    <location>
        <begin position="229"/>
        <end position="243"/>
    </location>
</feature>
<evidence type="ECO:0000256" key="1">
    <source>
        <dbReference type="PROSITE-ProRule" id="PRU00723"/>
    </source>
</evidence>
<dbReference type="eggNOG" id="KOG0864">
    <property type="taxonomic scope" value="Eukaryota"/>
</dbReference>
<organism evidence="5">
    <name type="scientific">Salpingoeca rosetta (strain ATCC 50818 / BSB-021)</name>
    <dbReference type="NCBI Taxonomy" id="946362"/>
    <lineage>
        <taxon>Eukaryota</taxon>
        <taxon>Choanoflagellata</taxon>
        <taxon>Craspedida</taxon>
        <taxon>Salpingoecidae</taxon>
        <taxon>Salpingoeca</taxon>
    </lineage>
</organism>
<dbReference type="InParanoid" id="F2UNQ8"/>